<keyword evidence="3" id="KW-0482">Metalloprotease</keyword>
<evidence type="ECO:0000313" key="4">
    <source>
        <dbReference type="Proteomes" id="UP000462363"/>
    </source>
</evidence>
<dbReference type="Pfam" id="PF02517">
    <property type="entry name" value="Rce1-like"/>
    <property type="match status" value="1"/>
</dbReference>
<dbReference type="EMBL" id="VUMB01000007">
    <property type="protein sequence ID" value="MSS39638.1"/>
    <property type="molecule type" value="Genomic_DNA"/>
</dbReference>
<dbReference type="GO" id="GO:0006508">
    <property type="term" value="P:proteolysis"/>
    <property type="evidence" value="ECO:0007669"/>
    <property type="project" value="UniProtKB-KW"/>
</dbReference>
<dbReference type="GO" id="GO:0008237">
    <property type="term" value="F:metallopeptidase activity"/>
    <property type="evidence" value="ECO:0007669"/>
    <property type="project" value="UniProtKB-KW"/>
</dbReference>
<feature type="transmembrane region" description="Helical" evidence="1">
    <location>
        <begin position="95"/>
        <end position="115"/>
    </location>
</feature>
<name>A0A844F229_CLOSV</name>
<keyword evidence="1" id="KW-1133">Transmembrane helix</keyword>
<dbReference type="GO" id="GO:0004175">
    <property type="term" value="F:endopeptidase activity"/>
    <property type="evidence" value="ECO:0007669"/>
    <property type="project" value="UniProtKB-ARBA"/>
</dbReference>
<dbReference type="AlphaFoldDB" id="A0A844F229"/>
<accession>A0A844F229</accession>
<evidence type="ECO:0000256" key="1">
    <source>
        <dbReference type="SAM" id="Phobius"/>
    </source>
</evidence>
<dbReference type="PANTHER" id="PTHR36435:SF1">
    <property type="entry name" value="CAAX AMINO TERMINAL PROTEASE FAMILY PROTEIN"/>
    <property type="match status" value="1"/>
</dbReference>
<gene>
    <name evidence="3" type="ORF">FYJ37_04515</name>
</gene>
<feature type="transmembrane region" description="Helical" evidence="1">
    <location>
        <begin position="240"/>
        <end position="262"/>
    </location>
</feature>
<dbReference type="Proteomes" id="UP000462363">
    <property type="component" value="Unassembled WGS sequence"/>
</dbReference>
<feature type="transmembrane region" description="Helical" evidence="1">
    <location>
        <begin position="54"/>
        <end position="74"/>
    </location>
</feature>
<evidence type="ECO:0000259" key="2">
    <source>
        <dbReference type="Pfam" id="PF02517"/>
    </source>
</evidence>
<feature type="transmembrane region" description="Helical" evidence="1">
    <location>
        <begin position="166"/>
        <end position="185"/>
    </location>
</feature>
<comment type="caution">
    <text evidence="3">The sequence shown here is derived from an EMBL/GenBank/DDBJ whole genome shotgun (WGS) entry which is preliminary data.</text>
</comment>
<organism evidence="3 4">
    <name type="scientific">Clostridium scindens (strain JCM 10418 / VPI 12708)</name>
    <dbReference type="NCBI Taxonomy" id="29347"/>
    <lineage>
        <taxon>Bacteria</taxon>
        <taxon>Bacillati</taxon>
        <taxon>Bacillota</taxon>
        <taxon>Clostridia</taxon>
        <taxon>Lachnospirales</taxon>
        <taxon>Lachnospiraceae</taxon>
    </lineage>
</organism>
<dbReference type="PANTHER" id="PTHR36435">
    <property type="entry name" value="SLR1288 PROTEIN"/>
    <property type="match status" value="1"/>
</dbReference>
<reference evidence="3 4" key="1">
    <citation type="submission" date="2019-08" db="EMBL/GenBank/DDBJ databases">
        <title>In-depth cultivation of the pig gut microbiome towards novel bacterial diversity and tailored functional studies.</title>
        <authorList>
            <person name="Wylensek D."/>
            <person name="Hitch T.C.A."/>
            <person name="Clavel T."/>
        </authorList>
    </citation>
    <scope>NUCLEOTIDE SEQUENCE [LARGE SCALE GENOMIC DNA]</scope>
    <source>
        <strain evidence="3 4">BL-389-WT-3D</strain>
    </source>
</reference>
<keyword evidence="1" id="KW-0812">Transmembrane</keyword>
<dbReference type="RefSeq" id="WP_154322244.1">
    <property type="nucleotide sequence ID" value="NZ_CP045695.1"/>
</dbReference>
<keyword evidence="1" id="KW-0472">Membrane</keyword>
<keyword evidence="3" id="KW-0645">Protease</keyword>
<dbReference type="InterPro" id="IPR052710">
    <property type="entry name" value="CAAX_protease"/>
</dbReference>
<dbReference type="InterPro" id="IPR003675">
    <property type="entry name" value="Rce1/LyrA-like_dom"/>
</dbReference>
<protein>
    <submittedName>
        <fullName evidence="3">CPBP family intramembrane metalloprotease</fullName>
    </submittedName>
</protein>
<keyword evidence="3" id="KW-0378">Hydrolase</keyword>
<feature type="domain" description="CAAX prenyl protease 2/Lysostaphin resistance protein A-like" evidence="2">
    <location>
        <begin position="141"/>
        <end position="227"/>
    </location>
</feature>
<feature type="transmembrane region" description="Helical" evidence="1">
    <location>
        <begin position="12"/>
        <end position="34"/>
    </location>
</feature>
<feature type="transmembrane region" description="Helical" evidence="1">
    <location>
        <begin position="191"/>
        <end position="208"/>
    </location>
</feature>
<proteinExistence type="predicted"/>
<evidence type="ECO:0000313" key="3">
    <source>
        <dbReference type="EMBL" id="MSS39638.1"/>
    </source>
</evidence>
<dbReference type="GO" id="GO:0080120">
    <property type="term" value="P:CAAX-box protein maturation"/>
    <property type="evidence" value="ECO:0007669"/>
    <property type="project" value="UniProtKB-ARBA"/>
</dbReference>
<sequence length="278" mass="31025">MIKNNIGVRRKIWFGVLPILAIAVHFLTSNIFLYGIYDLFLNILHVPQEQFMKFSYLAEMLVYIVLILIFFIIYKLAFKKDKDEIRTAPNLKDSAISFTAGAGVSGFSFLWVLLAEKIPALQGSLAAMDAANKEIEGGSSFGVILIAVVAAPLIEEILFRGIVFRSIRKIIPGWVPIILSAAMFGAYHMNMVQAVYATFMGIVAAIIYEKTNNLMYPILVHVANNLIGAIQSFISSETGVFILNMVSLVMIIPMCCVIYRLLKRNCTEQVYAKKPVNI</sequence>
<feature type="transmembrane region" description="Helical" evidence="1">
    <location>
        <begin position="215"/>
        <end position="234"/>
    </location>
</feature>
<feature type="transmembrane region" description="Helical" evidence="1">
    <location>
        <begin position="135"/>
        <end position="154"/>
    </location>
</feature>